<sequence>MKLEAITASVEEYVKELGTWMDDAKTYIQDVKKYVDDIMEQLDGKHRQAIDQAAADIDSELGKKVGELNEWIEKAEAAVSVAKQKADDVFKRLDKDSGTKIRQGFEKISEANKKISEVNTQLGIVHKDLGDWKGVAKSVLRNSVQKVGEVSDKLDPGKRGAEHPIGENLNQIDTSNEDIKKANEQLKTQLEKLSKWITEADGLRQKAQEKAEDVYRSLAVHQQLSDKIKEIQ</sequence>
<dbReference type="EMBL" id="LK391708">
    <property type="protein sequence ID" value="CDR94892.1"/>
    <property type="molecule type" value="Genomic_DNA"/>
</dbReference>
<evidence type="ECO:0000313" key="2">
    <source>
        <dbReference type="EMBL" id="CDR94892.1"/>
    </source>
</evidence>
<name>A0A061D4B7_BABBI</name>
<organism evidence="2 3">
    <name type="scientific">Babesia bigemina</name>
    <dbReference type="NCBI Taxonomy" id="5866"/>
    <lineage>
        <taxon>Eukaryota</taxon>
        <taxon>Sar</taxon>
        <taxon>Alveolata</taxon>
        <taxon>Apicomplexa</taxon>
        <taxon>Aconoidasida</taxon>
        <taxon>Piroplasmida</taxon>
        <taxon>Babesiidae</taxon>
        <taxon>Babesia</taxon>
    </lineage>
</organism>
<dbReference type="AlphaFoldDB" id="A0A061D4B7"/>
<dbReference type="Proteomes" id="UP000033188">
    <property type="component" value="Chromosome 2"/>
</dbReference>
<evidence type="ECO:0000256" key="1">
    <source>
        <dbReference type="SAM" id="Coils"/>
    </source>
</evidence>
<keyword evidence="1" id="KW-0175">Coiled coil</keyword>
<protein>
    <submittedName>
        <fullName evidence="2">Uncharacterized protein</fullName>
    </submittedName>
</protein>
<reference evidence="3" key="1">
    <citation type="submission" date="2014-06" db="EMBL/GenBank/DDBJ databases">
        <authorList>
            <person name="Aslett M."/>
            <person name="De Silva N."/>
        </authorList>
    </citation>
    <scope>NUCLEOTIDE SEQUENCE [LARGE SCALE GENOMIC DNA]</scope>
    <source>
        <strain evidence="3">Bond</strain>
    </source>
</reference>
<dbReference type="KEGG" id="bbig:BBBOND_0200490"/>
<dbReference type="GeneID" id="24563433"/>
<feature type="coiled-coil region" evidence="1">
    <location>
        <begin position="169"/>
        <end position="199"/>
    </location>
</feature>
<accession>A0A061D4B7</accession>
<dbReference type="VEuPathDB" id="PiroplasmaDB:BBBOND_0200490"/>
<evidence type="ECO:0000313" key="3">
    <source>
        <dbReference type="Proteomes" id="UP000033188"/>
    </source>
</evidence>
<keyword evidence="3" id="KW-1185">Reference proteome</keyword>
<proteinExistence type="predicted"/>
<dbReference type="OrthoDB" id="367001at2759"/>
<gene>
    <name evidence="2" type="ORF">BBBOND_0200490</name>
</gene>
<dbReference type="RefSeq" id="XP_012767078.1">
    <property type="nucleotide sequence ID" value="XM_012911624.1"/>
</dbReference>